<dbReference type="AlphaFoldDB" id="A0A382RER8"/>
<dbReference type="EMBL" id="UINC01121170">
    <property type="protein sequence ID" value="SVC96136.1"/>
    <property type="molecule type" value="Genomic_DNA"/>
</dbReference>
<name>A0A382RER8_9ZZZZ</name>
<dbReference type="InterPro" id="IPR011250">
    <property type="entry name" value="OMP/PagP_B-barrel"/>
</dbReference>
<evidence type="ECO:0000313" key="1">
    <source>
        <dbReference type="EMBL" id="SVC96136.1"/>
    </source>
</evidence>
<protein>
    <recommendedName>
        <fullName evidence="2">Outer membrane protein beta-barrel domain-containing protein</fullName>
    </recommendedName>
</protein>
<reference evidence="1" key="1">
    <citation type="submission" date="2018-05" db="EMBL/GenBank/DDBJ databases">
        <authorList>
            <person name="Lanie J.A."/>
            <person name="Ng W.-L."/>
            <person name="Kazmierczak K.M."/>
            <person name="Andrzejewski T.M."/>
            <person name="Davidsen T.M."/>
            <person name="Wayne K.J."/>
            <person name="Tettelin H."/>
            <person name="Glass J.I."/>
            <person name="Rusch D."/>
            <person name="Podicherti R."/>
            <person name="Tsui H.-C.T."/>
            <person name="Winkler M.E."/>
        </authorList>
    </citation>
    <scope>NUCLEOTIDE SEQUENCE</scope>
</reference>
<organism evidence="1">
    <name type="scientific">marine metagenome</name>
    <dbReference type="NCBI Taxonomy" id="408172"/>
    <lineage>
        <taxon>unclassified sequences</taxon>
        <taxon>metagenomes</taxon>
        <taxon>ecological metagenomes</taxon>
    </lineage>
</organism>
<proteinExistence type="predicted"/>
<dbReference type="SUPFAM" id="SSF56925">
    <property type="entry name" value="OMPA-like"/>
    <property type="match status" value="1"/>
</dbReference>
<gene>
    <name evidence="1" type="ORF">METZ01_LOCUS348990</name>
</gene>
<sequence>MKRLILYINKLDISNTKNRSLMMNPSRYIIMLLLSTQLFSQNNHIYGELLGPGLMASINYERNLDNNIFVRAGYGHFSIESTSSNMFSSSKTTITINPLILGVHYIRGLRGNWKLDAGAGISYWMIKIEGDEEGNTTFGDLSIEAKGSYPMAYGSFGIRYQKPEGGISVKLGASPTFVKLEDESETFGFPHISIGYTFQ</sequence>
<accession>A0A382RER8</accession>
<evidence type="ECO:0008006" key="2">
    <source>
        <dbReference type="Google" id="ProtNLM"/>
    </source>
</evidence>